<dbReference type="Proteomes" id="UP000306147">
    <property type="component" value="Unassembled WGS sequence"/>
</dbReference>
<dbReference type="InterPro" id="IPR001242">
    <property type="entry name" value="Condensation_dom"/>
</dbReference>
<evidence type="ECO:0000313" key="3">
    <source>
        <dbReference type="Proteomes" id="UP000306147"/>
    </source>
</evidence>
<comment type="caution">
    <text evidence="2">The sequence shown here is derived from an EMBL/GenBank/DDBJ whole genome shotgun (WGS) entry which is preliminary data.</text>
</comment>
<accession>A0A4S1X034</accession>
<dbReference type="Pfam" id="PF00668">
    <property type="entry name" value="Condensation"/>
    <property type="match status" value="1"/>
</dbReference>
<keyword evidence="3" id="KW-1185">Reference proteome</keyword>
<evidence type="ECO:0000313" key="2">
    <source>
        <dbReference type="EMBL" id="TGX48080.1"/>
    </source>
</evidence>
<dbReference type="Gene3D" id="3.30.559.10">
    <property type="entry name" value="Chloramphenicol acetyltransferase-like domain"/>
    <property type="match status" value="1"/>
</dbReference>
<feature type="non-terminal residue" evidence="2">
    <location>
        <position position="1"/>
    </location>
</feature>
<dbReference type="SUPFAM" id="SSF52777">
    <property type="entry name" value="CoA-dependent acyltransferases"/>
    <property type="match status" value="2"/>
</dbReference>
<dbReference type="PANTHER" id="PTHR45398:SF1">
    <property type="entry name" value="ENZYME, PUTATIVE (JCVI)-RELATED"/>
    <property type="match status" value="1"/>
</dbReference>
<evidence type="ECO:0000259" key="1">
    <source>
        <dbReference type="Pfam" id="PF00668"/>
    </source>
</evidence>
<dbReference type="InterPro" id="IPR023213">
    <property type="entry name" value="CAT-like_dom_sf"/>
</dbReference>
<feature type="non-terminal residue" evidence="2">
    <location>
        <position position="416"/>
    </location>
</feature>
<dbReference type="CDD" id="cd19531">
    <property type="entry name" value="LCL_NRPS-like"/>
    <property type="match status" value="1"/>
</dbReference>
<dbReference type="AlphaFoldDB" id="A0A4S1X034"/>
<reference evidence="2 3" key="1">
    <citation type="submission" date="2019-04" db="EMBL/GenBank/DDBJ databases">
        <title>Sphingomonas psychrotolerans sp. nov., isolated from soil in the Tianshan Mountains, Xinjiang, China.</title>
        <authorList>
            <person name="Luo Y."/>
            <person name="Sheng H."/>
        </authorList>
    </citation>
    <scope>NUCLEOTIDE SEQUENCE [LARGE SCALE GENOMIC DNA]</scope>
    <source>
        <strain evidence="2 3">ZFGT-11</strain>
    </source>
</reference>
<dbReference type="Gene3D" id="3.30.559.30">
    <property type="entry name" value="Nonribosomal peptide synthetase, condensation domain"/>
    <property type="match status" value="1"/>
</dbReference>
<feature type="domain" description="Condensation" evidence="1">
    <location>
        <begin position="1"/>
        <end position="409"/>
    </location>
</feature>
<gene>
    <name evidence="2" type="ORF">E5A73_21130</name>
</gene>
<proteinExistence type="predicted"/>
<dbReference type="EMBL" id="SRXT01000024">
    <property type="protein sequence ID" value="TGX48080.1"/>
    <property type="molecule type" value="Genomic_DNA"/>
</dbReference>
<dbReference type="PANTHER" id="PTHR45398">
    <property type="match status" value="1"/>
</dbReference>
<organism evidence="2 3">
    <name type="scientific">Sphingomonas gei</name>
    <dbReference type="NCBI Taxonomy" id="1395960"/>
    <lineage>
        <taxon>Bacteria</taxon>
        <taxon>Pseudomonadati</taxon>
        <taxon>Pseudomonadota</taxon>
        <taxon>Alphaproteobacteria</taxon>
        <taxon>Sphingomonadales</taxon>
        <taxon>Sphingomonadaceae</taxon>
        <taxon>Sphingomonas</taxon>
    </lineage>
</organism>
<dbReference type="RefSeq" id="WP_206366572.1">
    <property type="nucleotide sequence ID" value="NZ_SRXT01000024.1"/>
</dbReference>
<dbReference type="GO" id="GO:0003824">
    <property type="term" value="F:catalytic activity"/>
    <property type="evidence" value="ECO:0007669"/>
    <property type="project" value="InterPro"/>
</dbReference>
<sequence>LDMAALQRSLDALFARHEALRTVFAARDGTPEVRLLDAQVGLPLTLHDLGEAADREGALARLEAEEAAAPFDLETGPLIRARLIRMADEDHMLLLTMHHIVSDGWSMAILNRELNALYAAFIEGREDPLPPLAIQYPDYAAWQREWLSGERLEVQADHWRQALAGATPLLDLPTDRLRPAQQDFTGAFLPVELDDALTASLKRLAQRHGTTLFTTLLAAWSVVLSRLSGQDDLVIGTPSANRGRREVEDLIGFFVNTLALRIDLSGEPSISELLGRVRAVTLAAQDNQDLPFEQVVEIVQPPRRLDHSPVFQVMFAWHNNEEQHIALPGLKVEPAGVAFDRVKFDLDLNLGEWNGIIAGSLGYATALFDAATIERHRDYLLAVLRAMVADEQQPAERIALLGDEERTLLLDTWNAT</sequence>
<protein>
    <submittedName>
        <fullName evidence="2">Non-ribosomal peptide synthetase</fullName>
    </submittedName>
</protein>
<name>A0A4S1X034_9SPHN</name>